<dbReference type="EMBL" id="ACGU01000043">
    <property type="protein sequence ID" value="EEJ72193.1"/>
    <property type="molecule type" value="Genomic_DNA"/>
</dbReference>
<proteinExistence type="predicted"/>
<evidence type="ECO:0000259" key="1">
    <source>
        <dbReference type="Pfam" id="PF19279"/>
    </source>
</evidence>
<sequence>MNHLNSGNLIYGLNVIKALARQDTFAVTVKTQNKTVHYGDAYFAATTNHPYFGGGFVILPKANIFSHELDTIIVEKPSLSKFIFLFTKLLKNGSHVNAPQFHYVEAQEIHIETKKPKFAQIDGEDIEAQKYQINFRIDHFNLLK</sequence>
<feature type="domain" description="YegS/DAGK C-terminal" evidence="1">
    <location>
        <begin position="3"/>
        <end position="127"/>
    </location>
</feature>
<dbReference type="PATRIC" id="fig|525365.8.peg.728"/>
<dbReference type="HOGENOM" id="CLU_045532_6_0_9"/>
<dbReference type="AlphaFoldDB" id="C2EMI4"/>
<dbReference type="STRING" id="525365.HMPREF0548_0880"/>
<dbReference type="eggNOG" id="COG1597">
    <property type="taxonomic scope" value="Bacteria"/>
</dbReference>
<dbReference type="RefSeq" id="WP_007125408.1">
    <property type="nucleotide sequence ID" value="NZ_AZFO01000002.1"/>
</dbReference>
<dbReference type="Pfam" id="PF19279">
    <property type="entry name" value="YegS_C"/>
    <property type="match status" value="1"/>
</dbReference>
<dbReference type="Proteomes" id="UP000005583">
    <property type="component" value="Unassembled WGS sequence"/>
</dbReference>
<comment type="caution">
    <text evidence="2">The sequence shown here is derived from an EMBL/GenBank/DDBJ whole genome shotgun (WGS) entry which is preliminary data.</text>
</comment>
<accession>C2EMI4</accession>
<name>C2EMI4_9LACO</name>
<gene>
    <name evidence="2" type="ORF">HMPREF0548_0880</name>
</gene>
<dbReference type="InterPro" id="IPR016064">
    <property type="entry name" value="NAD/diacylglycerol_kinase_sf"/>
</dbReference>
<evidence type="ECO:0000313" key="2">
    <source>
        <dbReference type="EMBL" id="EEJ72193.1"/>
    </source>
</evidence>
<organism evidence="2 3">
    <name type="scientific">Lactobacillus ultunensis DSM 16047</name>
    <dbReference type="NCBI Taxonomy" id="525365"/>
    <lineage>
        <taxon>Bacteria</taxon>
        <taxon>Bacillati</taxon>
        <taxon>Bacillota</taxon>
        <taxon>Bacilli</taxon>
        <taxon>Lactobacillales</taxon>
        <taxon>Lactobacillaceae</taxon>
        <taxon>Lactobacillus</taxon>
    </lineage>
</organism>
<dbReference type="InterPro" id="IPR045540">
    <property type="entry name" value="YegS/DAGK_C"/>
</dbReference>
<dbReference type="SUPFAM" id="SSF111331">
    <property type="entry name" value="NAD kinase/diacylglycerol kinase-like"/>
    <property type="match status" value="1"/>
</dbReference>
<keyword evidence="3" id="KW-1185">Reference proteome</keyword>
<protein>
    <recommendedName>
        <fullName evidence="1">YegS/DAGK C-terminal domain-containing protein</fullName>
    </recommendedName>
</protein>
<evidence type="ECO:0000313" key="3">
    <source>
        <dbReference type="Proteomes" id="UP000005583"/>
    </source>
</evidence>
<reference evidence="2 3" key="1">
    <citation type="submission" date="2009-01" db="EMBL/GenBank/DDBJ databases">
        <authorList>
            <person name="Qin X."/>
            <person name="Bachman B."/>
            <person name="Battles P."/>
            <person name="Bell A."/>
            <person name="Bess C."/>
            <person name="Bickham C."/>
            <person name="Chaboub L."/>
            <person name="Chen D."/>
            <person name="Coyle M."/>
            <person name="Deiros D.R."/>
            <person name="Dinh H."/>
            <person name="Forbes L."/>
            <person name="Fowler G."/>
            <person name="Francisco L."/>
            <person name="Fu Q."/>
            <person name="Gubbala S."/>
            <person name="Hale W."/>
            <person name="Han Y."/>
            <person name="Hemphill L."/>
            <person name="Highlander S.K."/>
            <person name="Hirani K."/>
            <person name="Hogues M."/>
            <person name="Jackson L."/>
            <person name="Jakkamsetti A."/>
            <person name="Javaid M."/>
            <person name="Jiang H."/>
            <person name="Korchina V."/>
            <person name="Kovar C."/>
            <person name="Lara F."/>
            <person name="Lee S."/>
            <person name="Mata R."/>
            <person name="Mathew T."/>
            <person name="Moen C."/>
            <person name="Morales K."/>
            <person name="Munidasa M."/>
            <person name="Nazareth L."/>
            <person name="Ngo R."/>
            <person name="Nguyen L."/>
            <person name="Okwuonu G."/>
            <person name="Ongeri F."/>
            <person name="Patil S."/>
            <person name="Petrosino J."/>
            <person name="Pham C."/>
            <person name="Pham P."/>
            <person name="Pu L.-L."/>
            <person name="Puazo M."/>
            <person name="Raj R."/>
            <person name="Reid J."/>
            <person name="Rouhana J."/>
            <person name="Saada N."/>
            <person name="Shang Y."/>
            <person name="Simmons D."/>
            <person name="Thornton R."/>
            <person name="Warren J."/>
            <person name="Weissenberger G."/>
            <person name="Zhang J."/>
            <person name="Zhang L."/>
            <person name="Zhou C."/>
            <person name="Zhu D."/>
            <person name="Muzny D."/>
            <person name="Worley K."/>
            <person name="Gibbs R."/>
        </authorList>
    </citation>
    <scope>NUCLEOTIDE SEQUENCE [LARGE SCALE GENOMIC DNA]</scope>
    <source>
        <strain evidence="2 3">DSM 16047</strain>
    </source>
</reference>
<dbReference type="Gene3D" id="2.60.200.40">
    <property type="match status" value="1"/>
</dbReference>